<dbReference type="GO" id="GO:0005829">
    <property type="term" value="C:cytosol"/>
    <property type="evidence" value="ECO:0007669"/>
    <property type="project" value="TreeGrafter"/>
</dbReference>
<dbReference type="InterPro" id="IPR043425">
    <property type="entry name" value="NusG-like"/>
</dbReference>
<protein>
    <recommendedName>
        <fullName evidence="5 6">Transcription termination/antitermination protein NusG</fullName>
    </recommendedName>
</protein>
<keyword evidence="4 5" id="KW-0804">Transcription</keyword>
<evidence type="ECO:0000256" key="5">
    <source>
        <dbReference type="HAMAP-Rule" id="MF_00948"/>
    </source>
</evidence>
<dbReference type="CDD" id="cd09891">
    <property type="entry name" value="NGN_Bact_1"/>
    <property type="match status" value="1"/>
</dbReference>
<dbReference type="AlphaFoldDB" id="A0A0G2A7D5"/>
<keyword evidence="3 5" id="KW-0805">Transcription regulation</keyword>
<evidence type="ECO:0000313" key="10">
    <source>
        <dbReference type="EMBL" id="KKW28229.1"/>
    </source>
</evidence>
<dbReference type="SUPFAM" id="SSF82679">
    <property type="entry name" value="N-utilization substance G protein NusG, N-terminal domain"/>
    <property type="match status" value="1"/>
</dbReference>
<evidence type="ECO:0000256" key="2">
    <source>
        <dbReference type="ARBA" id="ARBA00022814"/>
    </source>
</evidence>
<dbReference type="InterPro" id="IPR014722">
    <property type="entry name" value="Rib_uL2_dom2"/>
</dbReference>
<dbReference type="SMART" id="SM00739">
    <property type="entry name" value="KOW"/>
    <property type="match status" value="1"/>
</dbReference>
<dbReference type="InterPro" id="IPR006645">
    <property type="entry name" value="NGN-like_dom"/>
</dbReference>
<dbReference type="EMBL" id="LCRD01000080">
    <property type="protein sequence ID" value="KKW28229.1"/>
    <property type="molecule type" value="Genomic_DNA"/>
</dbReference>
<dbReference type="SMART" id="SM00738">
    <property type="entry name" value="NGN"/>
    <property type="match status" value="1"/>
</dbReference>
<dbReference type="SUPFAM" id="SSF50104">
    <property type="entry name" value="Translation proteins SH3-like domain"/>
    <property type="match status" value="1"/>
</dbReference>
<dbReference type="PRINTS" id="PR00338">
    <property type="entry name" value="NUSGTNSCPFCT"/>
</dbReference>
<dbReference type="HAMAP" id="MF_00948">
    <property type="entry name" value="NusG"/>
    <property type="match status" value="1"/>
</dbReference>
<proteinExistence type="inferred from homology"/>
<dbReference type="PANTHER" id="PTHR30265">
    <property type="entry name" value="RHO-INTERACTING TRANSCRIPTION TERMINATION FACTOR NUSG"/>
    <property type="match status" value="1"/>
</dbReference>
<dbReference type="GO" id="GO:0031564">
    <property type="term" value="P:transcription antitermination"/>
    <property type="evidence" value="ECO:0007669"/>
    <property type="project" value="UniProtKB-UniRule"/>
</dbReference>
<evidence type="ECO:0000256" key="4">
    <source>
        <dbReference type="ARBA" id="ARBA00023163"/>
    </source>
</evidence>
<dbReference type="InterPro" id="IPR008991">
    <property type="entry name" value="Translation_prot_SH3-like_sf"/>
</dbReference>
<sequence>MDLHKPIMAKQTANYGRRWYAVHTYSGYEENVYDALKQRVETMDMEEKIFNILVPKEKKIKIKNGQRRVIEEKIFPGYVLVEMLVTDDSWYVVRNTPNVTGFIGTGTTPTPIAQEEIDALMKRVGVAEPEFKLDVAKGTLVSITDGPFKGQQGKVDDIDESRGKVKVLVSMFGRETPLELDFLQIKKV</sequence>
<evidence type="ECO:0000256" key="6">
    <source>
        <dbReference type="NCBIfam" id="TIGR00922"/>
    </source>
</evidence>
<comment type="caution">
    <text evidence="10">The sequence shown here is derived from an EMBL/GenBank/DDBJ whole genome shotgun (WGS) entry which is preliminary data.</text>
</comment>
<organism evidence="10 11">
    <name type="scientific">Candidatus Uhrbacteria bacterium GW2011_GWD2_52_7</name>
    <dbReference type="NCBI Taxonomy" id="1618989"/>
    <lineage>
        <taxon>Bacteria</taxon>
        <taxon>Candidatus Uhriibacteriota</taxon>
    </lineage>
</organism>
<reference evidence="10 11" key="1">
    <citation type="journal article" date="2015" name="Nature">
        <title>rRNA introns, odd ribosomes, and small enigmatic genomes across a large radiation of phyla.</title>
        <authorList>
            <person name="Brown C.T."/>
            <person name="Hug L.A."/>
            <person name="Thomas B.C."/>
            <person name="Sharon I."/>
            <person name="Castelle C.J."/>
            <person name="Singh A."/>
            <person name="Wilkins M.J."/>
            <person name="Williams K.H."/>
            <person name="Banfield J.F."/>
        </authorList>
    </citation>
    <scope>NUCLEOTIDE SEQUENCE [LARGE SCALE GENOMIC DNA]</scope>
</reference>
<dbReference type="Gene3D" id="3.30.70.940">
    <property type="entry name" value="NusG, N-terminal domain"/>
    <property type="match status" value="1"/>
</dbReference>
<dbReference type="InterPro" id="IPR001062">
    <property type="entry name" value="Transcrpt_antiterm_NusG"/>
</dbReference>
<evidence type="ECO:0000256" key="3">
    <source>
        <dbReference type="ARBA" id="ARBA00023015"/>
    </source>
</evidence>
<gene>
    <name evidence="5" type="primary">nusG</name>
    <name evidence="10" type="ORF">UY72_C0080G0017</name>
</gene>
<dbReference type="GO" id="GO:0032784">
    <property type="term" value="P:regulation of DNA-templated transcription elongation"/>
    <property type="evidence" value="ECO:0007669"/>
    <property type="project" value="InterPro"/>
</dbReference>
<dbReference type="GO" id="GO:0006354">
    <property type="term" value="P:DNA-templated transcription elongation"/>
    <property type="evidence" value="ECO:0007669"/>
    <property type="project" value="UniProtKB-UniRule"/>
</dbReference>
<keyword evidence="1 5" id="KW-0806">Transcription termination</keyword>
<feature type="domain" description="NusG-like N-terminal" evidence="8">
    <location>
        <begin position="16"/>
        <end position="124"/>
    </location>
</feature>
<dbReference type="InterPro" id="IPR047050">
    <property type="entry name" value="NGN"/>
</dbReference>
<keyword evidence="2 5" id="KW-0889">Transcription antitermination</keyword>
<dbReference type="PATRIC" id="fig|1618989.3.peg.968"/>
<evidence type="ECO:0000259" key="9">
    <source>
        <dbReference type="SMART" id="SM00739"/>
    </source>
</evidence>
<feature type="domain" description="KOW" evidence="9">
    <location>
        <begin position="134"/>
        <end position="161"/>
    </location>
</feature>
<evidence type="ECO:0000256" key="7">
    <source>
        <dbReference type="RuleBase" id="RU000538"/>
    </source>
</evidence>
<dbReference type="GO" id="GO:0006353">
    <property type="term" value="P:DNA-templated transcription termination"/>
    <property type="evidence" value="ECO:0007669"/>
    <property type="project" value="UniProtKB-UniRule"/>
</dbReference>
<dbReference type="Gene3D" id="2.30.30.30">
    <property type="match status" value="1"/>
</dbReference>
<dbReference type="NCBIfam" id="TIGR00922">
    <property type="entry name" value="nusG"/>
    <property type="match status" value="1"/>
</dbReference>
<dbReference type="FunFam" id="3.30.70.940:FF:000002">
    <property type="entry name" value="Transcription termination/antitermination protein NusG"/>
    <property type="match status" value="1"/>
</dbReference>
<dbReference type="CDD" id="cd06091">
    <property type="entry name" value="KOW_NusG"/>
    <property type="match status" value="1"/>
</dbReference>
<evidence type="ECO:0000259" key="8">
    <source>
        <dbReference type="SMART" id="SM00738"/>
    </source>
</evidence>
<dbReference type="Pfam" id="PF02357">
    <property type="entry name" value="NusG"/>
    <property type="match status" value="1"/>
</dbReference>
<comment type="function">
    <text evidence="5 7">Participates in transcription elongation, termination and antitermination.</text>
</comment>
<evidence type="ECO:0000256" key="1">
    <source>
        <dbReference type="ARBA" id="ARBA00022472"/>
    </source>
</evidence>
<evidence type="ECO:0000313" key="11">
    <source>
        <dbReference type="Proteomes" id="UP000034846"/>
    </source>
</evidence>
<name>A0A0G2A7D5_9BACT</name>
<dbReference type="Proteomes" id="UP000034846">
    <property type="component" value="Unassembled WGS sequence"/>
</dbReference>
<dbReference type="InterPro" id="IPR005824">
    <property type="entry name" value="KOW"/>
</dbReference>
<comment type="similarity">
    <text evidence="5 7">Belongs to the NusG family.</text>
</comment>
<accession>A0A0G2A7D5</accession>
<dbReference type="PANTHER" id="PTHR30265:SF2">
    <property type="entry name" value="TRANSCRIPTION TERMINATION_ANTITERMINATION PROTEIN NUSG"/>
    <property type="match status" value="1"/>
</dbReference>
<dbReference type="Pfam" id="PF00467">
    <property type="entry name" value="KOW"/>
    <property type="match status" value="1"/>
</dbReference>
<dbReference type="InterPro" id="IPR036735">
    <property type="entry name" value="NGN_dom_sf"/>
</dbReference>